<dbReference type="InterPro" id="IPR013936">
    <property type="entry name" value="CRT-like"/>
</dbReference>
<feature type="transmembrane region" description="Helical" evidence="7">
    <location>
        <begin position="255"/>
        <end position="274"/>
    </location>
</feature>
<keyword evidence="5 7" id="KW-1133">Transmembrane helix</keyword>
<dbReference type="Pfam" id="PF08627">
    <property type="entry name" value="CRT-like"/>
    <property type="match status" value="1"/>
</dbReference>
<keyword evidence="9" id="KW-1185">Reference proteome</keyword>
<feature type="transmembrane region" description="Helical" evidence="7">
    <location>
        <begin position="351"/>
        <end position="371"/>
    </location>
</feature>
<keyword evidence="6 7" id="KW-0472">Membrane</keyword>
<feature type="transmembrane region" description="Helical" evidence="7">
    <location>
        <begin position="229"/>
        <end position="249"/>
    </location>
</feature>
<evidence type="ECO:0000256" key="6">
    <source>
        <dbReference type="ARBA" id="ARBA00023136"/>
    </source>
</evidence>
<keyword evidence="3" id="KW-0813">Transport</keyword>
<dbReference type="EMBL" id="JACEFO010003293">
    <property type="protein sequence ID" value="KAF8642118.1"/>
    <property type="molecule type" value="Genomic_DNA"/>
</dbReference>
<feature type="transmembrane region" description="Helical" evidence="7">
    <location>
        <begin position="200"/>
        <end position="217"/>
    </location>
</feature>
<feature type="transmembrane region" description="Helical" evidence="7">
    <location>
        <begin position="133"/>
        <end position="153"/>
    </location>
</feature>
<reference evidence="8" key="1">
    <citation type="submission" date="2020-07" db="EMBL/GenBank/DDBJ databases">
        <title>Genome sequence and genetic diversity analysis of an under-domesticated orphan crop, white fonio (Digitaria exilis).</title>
        <authorList>
            <person name="Bennetzen J.L."/>
            <person name="Chen S."/>
            <person name="Ma X."/>
            <person name="Wang X."/>
            <person name="Yssel A.E.J."/>
            <person name="Chaluvadi S.R."/>
            <person name="Johnson M."/>
            <person name="Gangashetty P."/>
            <person name="Hamidou F."/>
            <person name="Sanogo M.D."/>
            <person name="Zwaenepoel A."/>
            <person name="Wallace J."/>
            <person name="Van De Peer Y."/>
            <person name="Van Deynze A."/>
        </authorList>
    </citation>
    <scope>NUCLEOTIDE SEQUENCE</scope>
    <source>
        <tissue evidence="8">Leaves</tissue>
    </source>
</reference>
<organism evidence="8 9">
    <name type="scientific">Digitaria exilis</name>
    <dbReference type="NCBI Taxonomy" id="1010633"/>
    <lineage>
        <taxon>Eukaryota</taxon>
        <taxon>Viridiplantae</taxon>
        <taxon>Streptophyta</taxon>
        <taxon>Embryophyta</taxon>
        <taxon>Tracheophyta</taxon>
        <taxon>Spermatophyta</taxon>
        <taxon>Magnoliopsida</taxon>
        <taxon>Liliopsida</taxon>
        <taxon>Poales</taxon>
        <taxon>Poaceae</taxon>
        <taxon>PACMAD clade</taxon>
        <taxon>Panicoideae</taxon>
        <taxon>Panicodae</taxon>
        <taxon>Paniceae</taxon>
        <taxon>Anthephorinae</taxon>
        <taxon>Digitaria</taxon>
    </lineage>
</organism>
<comment type="subcellular location">
    <subcellularLocation>
        <location evidence="1">Membrane</location>
        <topology evidence="1">Multi-pass membrane protein</topology>
    </subcellularLocation>
</comment>
<feature type="transmembrane region" description="Helical" evidence="7">
    <location>
        <begin position="407"/>
        <end position="427"/>
    </location>
</feature>
<dbReference type="PANTHER" id="PTHR31326">
    <property type="entry name" value="PROTEIN CLT2, CHLOROPLASTIC"/>
    <property type="match status" value="1"/>
</dbReference>
<dbReference type="OrthoDB" id="416555at2759"/>
<name>A0A834ZZL8_9POAL</name>
<gene>
    <name evidence="8" type="ORF">HU200_067377</name>
</gene>
<evidence type="ECO:0000313" key="8">
    <source>
        <dbReference type="EMBL" id="KAF8642118.1"/>
    </source>
</evidence>
<comment type="caution">
    <text evidence="8">The sequence shown here is derived from an EMBL/GenBank/DDBJ whole genome shotgun (WGS) entry which is preliminary data.</text>
</comment>
<sequence length="442" mass="46871">MAPPASPITFRPSAARRPLLLRAPAPRVGVTALARCGLPRRDPLPAAAWAHAHARGIGAARPWLGTPTRREDEAAPARETTRCAAAGQVAGSTSVGRGAGLEVPLAAAAVVAMATGNRVLYKLALVPLRQYPFFLAQFATFGYVVIYFSILYLRYQAGIVNDEMLSLPKKPFLAVGLLEALAAAAGMAAGTALSGASIPILSQTYLVWQLLLSAIFLKRRYRINEITGCLLVAIGVIITVATGSGTGASLKSTGIVWQLLMIISFFFQAADTVLKEIIFRDASKKLKCGSVDLFVVNSYGSAYQALFMCLLLPFLSKLWGVPFHLLPTYIKDGAACFLNMGSISGCEGAPLLPLLFVLVNMGYNISLLHLLKISSAVVSCLASTFSVPLAIYAFTLPLPYIGAPSTLPPGFVAGAVVLTAGLLLYSLPQAQHSGNSRHKRND</sequence>
<dbReference type="PANTHER" id="PTHR31326:SF3">
    <property type="entry name" value="PROTEIN CLT3, CHLOROPLASTIC"/>
    <property type="match status" value="1"/>
</dbReference>
<dbReference type="AlphaFoldDB" id="A0A834ZZL8"/>
<evidence type="ECO:0000256" key="4">
    <source>
        <dbReference type="ARBA" id="ARBA00022692"/>
    </source>
</evidence>
<evidence type="ECO:0000256" key="7">
    <source>
        <dbReference type="SAM" id="Phobius"/>
    </source>
</evidence>
<dbReference type="Proteomes" id="UP000636709">
    <property type="component" value="Unassembled WGS sequence"/>
</dbReference>
<evidence type="ECO:0000313" key="9">
    <source>
        <dbReference type="Proteomes" id="UP000636709"/>
    </source>
</evidence>
<keyword evidence="4 7" id="KW-0812">Transmembrane</keyword>
<feature type="transmembrane region" description="Helical" evidence="7">
    <location>
        <begin position="173"/>
        <end position="194"/>
    </location>
</feature>
<evidence type="ECO:0000256" key="5">
    <source>
        <dbReference type="ARBA" id="ARBA00022989"/>
    </source>
</evidence>
<evidence type="ECO:0000256" key="3">
    <source>
        <dbReference type="ARBA" id="ARBA00022448"/>
    </source>
</evidence>
<evidence type="ECO:0000256" key="2">
    <source>
        <dbReference type="ARBA" id="ARBA00006690"/>
    </source>
</evidence>
<proteinExistence type="inferred from homology"/>
<accession>A0A834ZZL8</accession>
<protein>
    <submittedName>
        <fullName evidence="8">Uncharacterized protein</fullName>
    </submittedName>
</protein>
<feature type="transmembrane region" description="Helical" evidence="7">
    <location>
        <begin position="378"/>
        <end position="401"/>
    </location>
</feature>
<feature type="transmembrane region" description="Helical" evidence="7">
    <location>
        <begin position="294"/>
        <end position="315"/>
    </location>
</feature>
<comment type="similarity">
    <text evidence="2">Belongs to the CRT-like transporter family.</text>
</comment>
<dbReference type="GO" id="GO:0016020">
    <property type="term" value="C:membrane"/>
    <property type="evidence" value="ECO:0007669"/>
    <property type="project" value="UniProtKB-SubCell"/>
</dbReference>
<evidence type="ECO:0000256" key="1">
    <source>
        <dbReference type="ARBA" id="ARBA00004141"/>
    </source>
</evidence>